<keyword evidence="3" id="KW-1185">Reference proteome</keyword>
<proteinExistence type="predicted"/>
<organism evidence="2 3">
    <name type="scientific">Devosia neptuniae</name>
    <dbReference type="NCBI Taxonomy" id="191302"/>
    <lineage>
        <taxon>Bacteria</taxon>
        <taxon>Pseudomonadati</taxon>
        <taxon>Pseudomonadota</taxon>
        <taxon>Alphaproteobacteria</taxon>
        <taxon>Hyphomicrobiales</taxon>
        <taxon>Devosiaceae</taxon>
        <taxon>Devosia</taxon>
    </lineage>
</organism>
<feature type="signal peptide" evidence="1">
    <location>
        <begin position="1"/>
        <end position="23"/>
    </location>
</feature>
<name>A0ABY6CCN6_9HYPH</name>
<keyword evidence="1" id="KW-0732">Signal</keyword>
<feature type="chain" id="PRO_5046604562" evidence="1">
    <location>
        <begin position="24"/>
        <end position="53"/>
    </location>
</feature>
<evidence type="ECO:0000313" key="3">
    <source>
        <dbReference type="Proteomes" id="UP001061862"/>
    </source>
</evidence>
<dbReference type="Proteomes" id="UP001061862">
    <property type="component" value="Chromosome"/>
</dbReference>
<evidence type="ECO:0000313" key="2">
    <source>
        <dbReference type="EMBL" id="UXN70006.1"/>
    </source>
</evidence>
<protein>
    <submittedName>
        <fullName evidence="2">Uncharacterized protein</fullName>
    </submittedName>
</protein>
<reference evidence="2 3" key="1">
    <citation type="submission" date="2022-09" db="EMBL/GenBank/DDBJ databases">
        <title>Interaction between co-microsymbionts with complementary sets of symbiotic genes in legume-rhizobium systems.</title>
        <authorList>
            <person name="Safronova V."/>
            <person name="Sazanova A."/>
            <person name="Afonin A."/>
            <person name="Chirak E."/>
        </authorList>
    </citation>
    <scope>NUCLEOTIDE SEQUENCE [LARGE SCALE GENOMIC DNA]</scope>
    <source>
        <strain evidence="2 3">A18/4-1</strain>
    </source>
</reference>
<dbReference type="EMBL" id="CP104965">
    <property type="protein sequence ID" value="UXN70006.1"/>
    <property type="molecule type" value="Genomic_DNA"/>
</dbReference>
<dbReference type="RefSeq" id="WP_162740071.1">
    <property type="nucleotide sequence ID" value="NZ_CP104965.1"/>
</dbReference>
<accession>A0ABY6CCN6</accession>
<gene>
    <name evidence="2" type="ORF">N8A98_22845</name>
</gene>
<evidence type="ECO:0000256" key="1">
    <source>
        <dbReference type="SAM" id="SignalP"/>
    </source>
</evidence>
<sequence>MKKIAAVLIALSAIGSVAAPAFAATAPHHCVYKDKSMCHTADGDESLGSTKNN</sequence>